<evidence type="ECO:0000313" key="6">
    <source>
        <dbReference type="EMBL" id="GEB96664.1"/>
    </source>
</evidence>
<protein>
    <recommendedName>
        <fullName evidence="4">Putative zinc-finger domain-containing protein</fullName>
    </recommendedName>
</protein>
<feature type="compositionally biased region" description="Polar residues" evidence="3">
    <location>
        <begin position="1"/>
        <end position="16"/>
    </location>
</feature>
<evidence type="ECO:0000256" key="2">
    <source>
        <dbReference type="ARBA" id="ARBA00023163"/>
    </source>
</evidence>
<keyword evidence="7" id="KW-1185">Reference proteome</keyword>
<feature type="domain" description="Putative zinc-finger" evidence="4">
    <location>
        <begin position="42"/>
        <end position="70"/>
    </location>
</feature>
<feature type="region of interest" description="Disordered" evidence="3">
    <location>
        <begin position="1"/>
        <end position="32"/>
    </location>
</feature>
<dbReference type="OrthoDB" id="4425192at2"/>
<dbReference type="STRING" id="28028.CFLV_04875"/>
<reference evidence="5 7" key="1">
    <citation type="submission" date="2014-08" db="EMBL/GenBank/DDBJ databases">
        <title>Complete genome sequence of Corynebacterium flavescens OJ8(T)(=DSM 20296(T)), isolated from cheese.</title>
        <authorList>
            <person name="Ruckert C."/>
            <person name="Albersmeier A."/>
            <person name="Winkler A."/>
            <person name="Kalinowski J."/>
        </authorList>
    </citation>
    <scope>NUCLEOTIDE SEQUENCE [LARGE SCALE GENOMIC DNA]</scope>
    <source>
        <strain evidence="5 7">OJ8</strain>
    </source>
</reference>
<dbReference type="EMBL" id="CP009246">
    <property type="protein sequence ID" value="APT86581.1"/>
    <property type="molecule type" value="Genomic_DNA"/>
</dbReference>
<dbReference type="GeneID" id="82880046"/>
<dbReference type="RefSeq" id="WP_075729572.1">
    <property type="nucleotide sequence ID" value="NZ_BJNB01000001.1"/>
</dbReference>
<evidence type="ECO:0000256" key="1">
    <source>
        <dbReference type="ARBA" id="ARBA00023015"/>
    </source>
</evidence>
<proteinExistence type="predicted"/>
<name>A0A1L7CL59_CORFL</name>
<evidence type="ECO:0000313" key="8">
    <source>
        <dbReference type="Proteomes" id="UP000315353"/>
    </source>
</evidence>
<dbReference type="Proteomes" id="UP000185479">
    <property type="component" value="Chromosome"/>
</dbReference>
<dbReference type="EMBL" id="BJNB01000001">
    <property type="protein sequence ID" value="GEB96664.1"/>
    <property type="molecule type" value="Genomic_DNA"/>
</dbReference>
<dbReference type="Pfam" id="PF13490">
    <property type="entry name" value="zf-HC2"/>
    <property type="match status" value="1"/>
</dbReference>
<dbReference type="InterPro" id="IPR027383">
    <property type="entry name" value="Znf_put"/>
</dbReference>
<keyword evidence="1" id="KW-0805">Transcription regulation</keyword>
<organism evidence="5 7">
    <name type="scientific">Corynebacterium flavescens</name>
    <dbReference type="NCBI Taxonomy" id="28028"/>
    <lineage>
        <taxon>Bacteria</taxon>
        <taxon>Bacillati</taxon>
        <taxon>Actinomycetota</taxon>
        <taxon>Actinomycetes</taxon>
        <taxon>Mycobacteriales</taxon>
        <taxon>Corynebacteriaceae</taxon>
        <taxon>Corynebacterium</taxon>
    </lineage>
</organism>
<evidence type="ECO:0000259" key="4">
    <source>
        <dbReference type="Pfam" id="PF13490"/>
    </source>
</evidence>
<evidence type="ECO:0000313" key="5">
    <source>
        <dbReference type="EMBL" id="APT86581.1"/>
    </source>
</evidence>
<dbReference type="KEGG" id="cfc:CFLV_04875"/>
<dbReference type="Proteomes" id="UP000315353">
    <property type="component" value="Unassembled WGS sequence"/>
</dbReference>
<dbReference type="InterPro" id="IPR041916">
    <property type="entry name" value="Anti_sigma_zinc_sf"/>
</dbReference>
<sequence length="144" mass="16229">MESVSGRASHSFSLRGSSPRPINKAKARARRQDTIGHLGPEAVVAFVDSEMEPKSMHRVRVHLVHCPECRAEVHEQRNASEWLRHCNVDSQVRAPQSLMEKLANIAVEVPKLGPDAATPAYRPQQDFLDKVEMVFRAIKRNQRG</sequence>
<keyword evidence="2" id="KW-0804">Transcription</keyword>
<reference evidence="6 8" key="2">
    <citation type="submission" date="2019-06" db="EMBL/GenBank/DDBJ databases">
        <title>Whole genome shotgun sequence of Corynebacterium flavescens NBRC 14136.</title>
        <authorList>
            <person name="Hosoyama A."/>
            <person name="Uohara A."/>
            <person name="Ohji S."/>
            <person name="Ichikawa N."/>
        </authorList>
    </citation>
    <scope>NUCLEOTIDE SEQUENCE [LARGE SCALE GENOMIC DNA]</scope>
    <source>
        <strain evidence="6 8">NBRC 14136</strain>
    </source>
</reference>
<gene>
    <name evidence="6" type="ORF">CFL01nite_01590</name>
    <name evidence="5" type="ORF">CFLV_04875</name>
</gene>
<evidence type="ECO:0000256" key="3">
    <source>
        <dbReference type="SAM" id="MobiDB-lite"/>
    </source>
</evidence>
<accession>A0A1L7CL59</accession>
<dbReference type="AlphaFoldDB" id="A0A1L7CL59"/>
<evidence type="ECO:0000313" key="7">
    <source>
        <dbReference type="Proteomes" id="UP000185479"/>
    </source>
</evidence>
<dbReference type="Gene3D" id="1.10.10.1320">
    <property type="entry name" value="Anti-sigma factor, zinc-finger domain"/>
    <property type="match status" value="1"/>
</dbReference>